<organism evidence="3">
    <name type="scientific">Mantoniella antarctica</name>
    <dbReference type="NCBI Taxonomy" id="81844"/>
    <lineage>
        <taxon>Eukaryota</taxon>
        <taxon>Viridiplantae</taxon>
        <taxon>Chlorophyta</taxon>
        <taxon>Mamiellophyceae</taxon>
        <taxon>Mamiellales</taxon>
        <taxon>Mamiellaceae</taxon>
        <taxon>Mantoniella</taxon>
    </lineage>
</organism>
<dbReference type="PANTHER" id="PTHR45662">
    <property type="entry name" value="PHOSPHATIDYLINOSITIDE PHOSPHATASE SAC1"/>
    <property type="match status" value="1"/>
</dbReference>
<reference evidence="3" key="1">
    <citation type="submission" date="2021-01" db="EMBL/GenBank/DDBJ databases">
        <authorList>
            <person name="Corre E."/>
            <person name="Pelletier E."/>
            <person name="Niang G."/>
            <person name="Scheremetjew M."/>
            <person name="Finn R."/>
            <person name="Kale V."/>
            <person name="Holt S."/>
            <person name="Cochrane G."/>
            <person name="Meng A."/>
            <person name="Brown T."/>
            <person name="Cohen L."/>
        </authorList>
    </citation>
    <scope>NUCLEOTIDE SEQUENCE</scope>
    <source>
        <strain evidence="3">SL-175</strain>
    </source>
</reference>
<name>A0A7S0SB71_9CHLO</name>
<accession>A0A7S0SB71</accession>
<dbReference type="PROSITE" id="PS50275">
    <property type="entry name" value="SAC"/>
    <property type="match status" value="1"/>
</dbReference>
<feature type="domain" description="SAC" evidence="2">
    <location>
        <begin position="156"/>
        <end position="593"/>
    </location>
</feature>
<evidence type="ECO:0000256" key="1">
    <source>
        <dbReference type="SAM" id="MobiDB-lite"/>
    </source>
</evidence>
<protein>
    <recommendedName>
        <fullName evidence="2">SAC domain-containing protein</fullName>
    </recommendedName>
</protein>
<dbReference type="GO" id="GO:0005783">
    <property type="term" value="C:endoplasmic reticulum"/>
    <property type="evidence" value="ECO:0007669"/>
    <property type="project" value="TreeGrafter"/>
</dbReference>
<dbReference type="PANTHER" id="PTHR45662:SF2">
    <property type="entry name" value="PHOSPHATIDYLINOSITOL-3-PHOSPHATASE SAC1"/>
    <property type="match status" value="1"/>
</dbReference>
<gene>
    <name evidence="3" type="ORF">MANT1106_LOCUS4636</name>
</gene>
<feature type="compositionally biased region" description="Basic and acidic residues" evidence="1">
    <location>
        <begin position="207"/>
        <end position="223"/>
    </location>
</feature>
<dbReference type="InterPro" id="IPR002013">
    <property type="entry name" value="SAC_dom"/>
</dbReference>
<dbReference type="AlphaFoldDB" id="A0A7S0SB71"/>
<dbReference type="EMBL" id="HBFC01008146">
    <property type="protein sequence ID" value="CAD8701954.1"/>
    <property type="molecule type" value="Transcribed_RNA"/>
</dbReference>
<dbReference type="GO" id="GO:0043812">
    <property type="term" value="F:phosphatidylinositol-4-phosphate phosphatase activity"/>
    <property type="evidence" value="ECO:0007669"/>
    <property type="project" value="TreeGrafter"/>
</dbReference>
<evidence type="ECO:0000313" key="3">
    <source>
        <dbReference type="EMBL" id="CAD8701954.1"/>
    </source>
</evidence>
<evidence type="ECO:0000259" key="2">
    <source>
        <dbReference type="PROSITE" id="PS50275"/>
    </source>
</evidence>
<sequence>MRLCRLADGRVAPASEDAQTKYEPDAELQLFRLYESAGLVALVPEFGEDHAPSLMVRRLGAGRVVACGKIQAQEAVDVAGPFSVRLVFGCAGAVRLLAGYYLVVLTSCNPAGHLRGSRVFKATGFDVVVCSAPGACAALSPQHRADEARYLQLLRASLTQHTKHVYFAQGYDMTRSCQRQRQHTDAPGTADRRDCDRDGDGAATTSAHRDAPSPDNRALKNNRETAAASERGARGGSTMWRSADKSFCWNRHAGKTLVAAADVAADVATAAADVGGTSTVESLLTPLMYGSFATASAAHLGTEVSITILARTSIARVGIRHHCRGSDARGEVANFVETEQIVQVDGKRGASSFVIVRGSVPLRWTQPLRNFFWKYRIFMTGTANEEVESEAPVDAEAEAHVEGVAAVTPLRRHFGALGVRYGRVTVVDLLSCHGDEARLRLAFANAVSQLPLTADRDLSPSLRYVQYDFSRESRGAGGNVAALGTLVTSLGGELRAHGHFVDPFNPGEHYTAATARSTRCAVRQQEGVFRVNCKDCLDRTNLVQAGVAHAALEQQLHSLGALGQEECLSAALDAAHRHLWSDHGDAVSTQYSGTVALKRDVTRTGSRTVGGLLRDASTALIRYYTSKFSDGVAQDSLSLWANHFIARVDKPSPFARSRRDYCLNQPMLVDEDTPPRRVDAP</sequence>
<feature type="compositionally biased region" description="Basic and acidic residues" evidence="1">
    <location>
        <begin position="190"/>
        <end position="200"/>
    </location>
</feature>
<feature type="region of interest" description="Disordered" evidence="1">
    <location>
        <begin position="177"/>
        <end position="238"/>
    </location>
</feature>
<proteinExistence type="predicted"/>
<dbReference type="Pfam" id="PF02383">
    <property type="entry name" value="Syja_N"/>
    <property type="match status" value="1"/>
</dbReference>
<dbReference type="GO" id="GO:0046856">
    <property type="term" value="P:phosphatidylinositol dephosphorylation"/>
    <property type="evidence" value="ECO:0007669"/>
    <property type="project" value="TreeGrafter"/>
</dbReference>